<dbReference type="Proteomes" id="UP000001798">
    <property type="component" value="Chromosome 5"/>
</dbReference>
<dbReference type="GO" id="GO:0005739">
    <property type="term" value="C:mitochondrion"/>
    <property type="evidence" value="ECO:0007669"/>
    <property type="project" value="UniProtKB-ARBA"/>
</dbReference>
<accession>A0A384JIA2</accession>
<dbReference type="GO" id="GO:0005829">
    <property type="term" value="C:cytosol"/>
    <property type="evidence" value="ECO:0007669"/>
    <property type="project" value="TreeGrafter"/>
</dbReference>
<dbReference type="RefSeq" id="XP_024548867.1">
    <property type="nucleotide sequence ID" value="XM_024693082.1"/>
</dbReference>
<dbReference type="AlphaFoldDB" id="A0A384JIA2"/>
<reference evidence="2 3" key="2">
    <citation type="journal article" date="2012" name="Eukaryot. Cell">
        <title>Genome update of Botrytis cinerea strains B05.10 and T4.</title>
        <authorList>
            <person name="Staats M."/>
            <person name="van Kan J.A."/>
        </authorList>
    </citation>
    <scope>NUCLEOTIDE SEQUENCE [LARGE SCALE GENOMIC DNA]</scope>
    <source>
        <strain evidence="2 3">B05.10</strain>
    </source>
</reference>
<dbReference type="CDD" id="cd00448">
    <property type="entry name" value="YjgF_YER057c_UK114_family"/>
    <property type="match status" value="1"/>
</dbReference>
<dbReference type="InterPro" id="IPR035959">
    <property type="entry name" value="RutC-like_sf"/>
</dbReference>
<dbReference type="Gene3D" id="3.30.1330.40">
    <property type="entry name" value="RutC-like"/>
    <property type="match status" value="1"/>
</dbReference>
<reference evidence="2 3" key="1">
    <citation type="journal article" date="2011" name="PLoS Genet.">
        <title>Genomic analysis of the necrotrophic fungal pathogens Sclerotinia sclerotiorum and Botrytis cinerea.</title>
        <authorList>
            <person name="Amselem J."/>
            <person name="Cuomo C.A."/>
            <person name="van Kan J.A."/>
            <person name="Viaud M."/>
            <person name="Benito E.P."/>
            <person name="Couloux A."/>
            <person name="Coutinho P.M."/>
            <person name="de Vries R.P."/>
            <person name="Dyer P.S."/>
            <person name="Fillinger S."/>
            <person name="Fournier E."/>
            <person name="Gout L."/>
            <person name="Hahn M."/>
            <person name="Kohn L."/>
            <person name="Lapalu N."/>
            <person name="Plummer K.M."/>
            <person name="Pradier J.M."/>
            <person name="Quevillon E."/>
            <person name="Sharon A."/>
            <person name="Simon A."/>
            <person name="ten Have A."/>
            <person name="Tudzynski B."/>
            <person name="Tudzynski P."/>
            <person name="Wincker P."/>
            <person name="Andrew M."/>
            <person name="Anthouard V."/>
            <person name="Beever R.E."/>
            <person name="Beffa R."/>
            <person name="Benoit I."/>
            <person name="Bouzid O."/>
            <person name="Brault B."/>
            <person name="Chen Z."/>
            <person name="Choquer M."/>
            <person name="Collemare J."/>
            <person name="Cotton P."/>
            <person name="Danchin E.G."/>
            <person name="Da Silva C."/>
            <person name="Gautier A."/>
            <person name="Giraud C."/>
            <person name="Giraud T."/>
            <person name="Gonzalez C."/>
            <person name="Grossetete S."/>
            <person name="Guldener U."/>
            <person name="Henrissat B."/>
            <person name="Howlett B.J."/>
            <person name="Kodira C."/>
            <person name="Kretschmer M."/>
            <person name="Lappartient A."/>
            <person name="Leroch M."/>
            <person name="Levis C."/>
            <person name="Mauceli E."/>
            <person name="Neuveglise C."/>
            <person name="Oeser B."/>
            <person name="Pearson M."/>
            <person name="Poulain J."/>
            <person name="Poussereau N."/>
            <person name="Quesneville H."/>
            <person name="Rascle C."/>
            <person name="Schumacher J."/>
            <person name="Segurens B."/>
            <person name="Sexton A."/>
            <person name="Silva E."/>
            <person name="Sirven C."/>
            <person name="Soanes D.M."/>
            <person name="Talbot N.J."/>
            <person name="Templeton M."/>
            <person name="Yandava C."/>
            <person name="Yarden O."/>
            <person name="Zeng Q."/>
            <person name="Rollins J.A."/>
            <person name="Lebrun M.H."/>
            <person name="Dickman M."/>
        </authorList>
    </citation>
    <scope>NUCLEOTIDE SEQUENCE [LARGE SCALE GENOMIC DNA]</scope>
    <source>
        <strain evidence="2 3">B05.10</strain>
    </source>
</reference>
<comment type="similarity">
    <text evidence="1">Belongs to the RutC family.</text>
</comment>
<reference evidence="2 3" key="3">
    <citation type="journal article" date="2017" name="Mol. Plant Pathol.">
        <title>A gapless genome sequence of the fungus Botrytis cinerea.</title>
        <authorList>
            <person name="Van Kan J.A."/>
            <person name="Stassen J.H."/>
            <person name="Mosbach A."/>
            <person name="Van Der Lee T.A."/>
            <person name="Faino L."/>
            <person name="Farmer A.D."/>
            <person name="Papasotiriou D.G."/>
            <person name="Zhou S."/>
            <person name="Seidl M.F."/>
            <person name="Cottam E."/>
            <person name="Edel D."/>
            <person name="Hahn M."/>
            <person name="Schwartz D.C."/>
            <person name="Dietrich R.A."/>
            <person name="Widdison S."/>
            <person name="Scalliet G."/>
        </authorList>
    </citation>
    <scope>NUCLEOTIDE SEQUENCE [LARGE SCALE GENOMIC DNA]</scope>
    <source>
        <strain evidence="2 3">B05.10</strain>
    </source>
</reference>
<sequence>MPQKEAVSTDKAPPPLPFFSQAIKCQGMVYCSGSIGMDVATMKLVEGGVADRTRQALLNLQAVLEAAGSSIENVVKVNVFLTDMQNFAAMNKVYAEFFHKDPKPVRTCVAVHQLPLGTDVEIECTAHQGEEFLSSTNLLSRPNLMTKDW</sequence>
<name>A0A384JIA2_BOTFB</name>
<gene>
    <name evidence="2" type="ORF">BCIN_05g05550</name>
</gene>
<dbReference type="EMBL" id="CP009809">
    <property type="protein sequence ID" value="ATZ50181.1"/>
    <property type="molecule type" value="Genomic_DNA"/>
</dbReference>
<dbReference type="SUPFAM" id="SSF55298">
    <property type="entry name" value="YjgF-like"/>
    <property type="match status" value="1"/>
</dbReference>
<dbReference type="GeneID" id="5440312"/>
<dbReference type="PANTHER" id="PTHR11803:SF42">
    <property type="entry name" value="MMF1"/>
    <property type="match status" value="1"/>
</dbReference>
<dbReference type="VEuPathDB" id="FungiDB:Bcin05g05550"/>
<dbReference type="Pfam" id="PF01042">
    <property type="entry name" value="Ribonuc_L-PSP"/>
    <property type="match status" value="1"/>
</dbReference>
<dbReference type="KEGG" id="bfu:BCIN_05g05550"/>
<dbReference type="OrthoDB" id="309640at2759"/>
<protein>
    <submittedName>
        <fullName evidence="2">Uncharacterized protein</fullName>
    </submittedName>
</protein>
<dbReference type="FunFam" id="3.30.1330.40:FF:000001">
    <property type="entry name" value="L-PSP family endoribonuclease"/>
    <property type="match status" value="1"/>
</dbReference>
<dbReference type="NCBIfam" id="TIGR00004">
    <property type="entry name" value="Rid family detoxifying hydrolase"/>
    <property type="match status" value="1"/>
</dbReference>
<evidence type="ECO:0000313" key="2">
    <source>
        <dbReference type="EMBL" id="ATZ50181.1"/>
    </source>
</evidence>
<evidence type="ECO:0000256" key="1">
    <source>
        <dbReference type="ARBA" id="ARBA00010552"/>
    </source>
</evidence>
<dbReference type="InterPro" id="IPR006175">
    <property type="entry name" value="YjgF/YER057c/UK114"/>
</dbReference>
<dbReference type="GO" id="GO:0019239">
    <property type="term" value="F:deaminase activity"/>
    <property type="evidence" value="ECO:0007669"/>
    <property type="project" value="TreeGrafter"/>
</dbReference>
<evidence type="ECO:0000313" key="3">
    <source>
        <dbReference type="Proteomes" id="UP000001798"/>
    </source>
</evidence>
<dbReference type="InterPro" id="IPR006056">
    <property type="entry name" value="RidA"/>
</dbReference>
<keyword evidence="3" id="KW-1185">Reference proteome</keyword>
<dbReference type="PANTHER" id="PTHR11803">
    <property type="entry name" value="2-IMINOBUTANOATE/2-IMINOPROPANOATE DEAMINASE RIDA"/>
    <property type="match status" value="1"/>
</dbReference>
<proteinExistence type="inferred from homology"/>
<organism evidence="2 3">
    <name type="scientific">Botryotinia fuckeliana (strain B05.10)</name>
    <name type="common">Noble rot fungus</name>
    <name type="synonym">Botrytis cinerea</name>
    <dbReference type="NCBI Taxonomy" id="332648"/>
    <lineage>
        <taxon>Eukaryota</taxon>
        <taxon>Fungi</taxon>
        <taxon>Dikarya</taxon>
        <taxon>Ascomycota</taxon>
        <taxon>Pezizomycotina</taxon>
        <taxon>Leotiomycetes</taxon>
        <taxon>Helotiales</taxon>
        <taxon>Sclerotiniaceae</taxon>
        <taxon>Botrytis</taxon>
    </lineage>
</organism>